<dbReference type="KEGG" id="csol:105367287"/>
<dbReference type="GeneID" id="105367287"/>
<organism evidence="2 3">
    <name type="scientific">Ceratosolen solmsi marchali</name>
    <dbReference type="NCBI Taxonomy" id="326594"/>
    <lineage>
        <taxon>Eukaryota</taxon>
        <taxon>Metazoa</taxon>
        <taxon>Ecdysozoa</taxon>
        <taxon>Arthropoda</taxon>
        <taxon>Hexapoda</taxon>
        <taxon>Insecta</taxon>
        <taxon>Pterygota</taxon>
        <taxon>Neoptera</taxon>
        <taxon>Endopterygota</taxon>
        <taxon>Hymenoptera</taxon>
        <taxon>Apocrita</taxon>
        <taxon>Proctotrupomorpha</taxon>
        <taxon>Chalcidoidea</taxon>
        <taxon>Agaonidae</taxon>
        <taxon>Agaoninae</taxon>
        <taxon>Ceratosolen</taxon>
    </lineage>
</organism>
<dbReference type="GO" id="GO:0071203">
    <property type="term" value="C:WASH complex"/>
    <property type="evidence" value="ECO:0007669"/>
    <property type="project" value="InterPro"/>
</dbReference>
<keyword evidence="2" id="KW-1185">Reference proteome</keyword>
<accession>A0AAJ6YTN2</accession>
<dbReference type="RefSeq" id="XP_011504242.1">
    <property type="nucleotide sequence ID" value="XM_011505940.1"/>
</dbReference>
<dbReference type="GO" id="GO:0051125">
    <property type="term" value="P:regulation of actin nucleation"/>
    <property type="evidence" value="ECO:0007669"/>
    <property type="project" value="TreeGrafter"/>
</dbReference>
<dbReference type="GO" id="GO:0007032">
    <property type="term" value="P:endosome organization"/>
    <property type="evidence" value="ECO:0007669"/>
    <property type="project" value="TreeGrafter"/>
</dbReference>
<dbReference type="AlphaFoldDB" id="A0AAJ6YTN2"/>
<evidence type="ECO:0000256" key="1">
    <source>
        <dbReference type="ARBA" id="ARBA00006224"/>
    </source>
</evidence>
<gene>
    <name evidence="3" type="primary">LOC105367287</name>
</gene>
<proteinExistence type="inferred from homology"/>
<dbReference type="InterPro" id="IPR019393">
    <property type="entry name" value="WASH_strumpellin"/>
</dbReference>
<dbReference type="Proteomes" id="UP000695007">
    <property type="component" value="Unplaced"/>
</dbReference>
<dbReference type="GO" id="GO:0140285">
    <property type="term" value="P:endosome fission"/>
    <property type="evidence" value="ECO:0007669"/>
    <property type="project" value="TreeGrafter"/>
</dbReference>
<reference evidence="3" key="1">
    <citation type="submission" date="2025-08" db="UniProtKB">
        <authorList>
            <consortium name="RefSeq"/>
        </authorList>
    </citation>
    <scope>IDENTIFICATION</scope>
</reference>
<evidence type="ECO:0000313" key="3">
    <source>
        <dbReference type="RefSeq" id="XP_011504242.1"/>
    </source>
</evidence>
<protein>
    <submittedName>
        <fullName evidence="3">WASH complex subunit strumpellin</fullName>
    </submittedName>
</protein>
<dbReference type="CTD" id="39766"/>
<dbReference type="GO" id="GO:0005768">
    <property type="term" value="C:endosome"/>
    <property type="evidence" value="ECO:0007669"/>
    <property type="project" value="TreeGrafter"/>
</dbReference>
<dbReference type="PANTHER" id="PTHR15691">
    <property type="entry name" value="WASH COMPLEX SUBUNIT 5"/>
    <property type="match status" value="1"/>
</dbReference>
<dbReference type="GO" id="GO:0030041">
    <property type="term" value="P:actin filament polymerization"/>
    <property type="evidence" value="ECO:0007669"/>
    <property type="project" value="TreeGrafter"/>
</dbReference>
<sequence>MMADFLTMGNACGQNLLRLVARGNAIIAELMRLKDYIPPVYRLDSKHYVQKYSAIITDFVYFKAANSYEQKIENDAVLQELDEKLRDNYSEILSRFYLGFESIHKYVTDLNSYIDELEDETYIQQSTESLMLNEEGKQLICEAIYLYGIMLLIADCYFDGRIRERLLVSYYRYNAQRASSTRVDDVCMLLRSTGFIKGSFKRPQNYPEAYFQRVPINESLIDLAIARLRTDEIYNQTNAFPHPDHRSIALANQASMLVIILSFSPSILHTQSAVMREVVDRFFPDSWVISVYMGIVIDLWDWWSPYKAAKTALNNTLENANIKRIAQKYGQQMEKNLKKTKEIQMSLSLDESAIGSVIKFIRECNVTLHWLLLHTATPTILTEDLKRSRNLKQIVLQESKYSANDTLRLLLSTAQIEDNMKQLYKQLLQDKENKWIKNKEKCIQRINKLSDAFNGNKRLDDIEENETLEAWFKEISKHIESLIEDDGKKIMQLLQALEEVQEFHQLESNLQISQHLKETRQILHDMLRSSSMTEDTMIALNIVTDCCYAWNIMETFVPTMQDLIKQNPATVIQLKALFLKMASALEMPLLRINQARSADLASVSQYYSRELESYARRVLQIIPESVFAILADIVYLETNIFNEIPTKLYKDKIKDYAQLNERLKMAELTYSVSVVTNGMLSLRSVSLGILRVDSHRLLEDGIRQELVKKVTLALHNSLIFDGKSKSMLMNKLQELSIVMDGYRKSFQYIQDYININSLKVWHEEITYIINNAVEEECRGSSWTPGKMWTYLPEDKINAHLAPTDSNSLTFMGRLAREIMRITDPKTTIYIEHALAWFDLKTQTEVLTHKAFTMILQAIGVPGLSGLDKMISHLVAVEMEKITKFIDKGIKNKSWAVALKECETLFQNGENLKHNRGKFLTTVNTLVNKAWSSLLDSVLKVGHLQILKQKIAYELNTACKFEAKHMESALRTLNNAILFEIQERKVEWENSEFLNDLRIRLEWAGITDVNNKIYVQPPDIKNIDFVIFLFSVPQLHKLYFCKNTASLLSKKIQDPIDAVIFILGVQSVLKQFGILQLNEYVTHITEYVLSFVISDSTKMSNEFEMEIITGVHFLELFIKYAGIPKTVITNTIPLMVLDQYQAKVIK</sequence>
<dbReference type="Pfam" id="PF10266">
    <property type="entry name" value="Strumpellin"/>
    <property type="match status" value="1"/>
</dbReference>
<dbReference type="PANTHER" id="PTHR15691:SF6">
    <property type="entry name" value="WASH COMPLEX SUBUNIT 5"/>
    <property type="match status" value="1"/>
</dbReference>
<comment type="similarity">
    <text evidence="1">Belongs to the strumpellin family.</text>
</comment>
<name>A0AAJ6YTN2_9HYME</name>
<evidence type="ECO:0000313" key="2">
    <source>
        <dbReference type="Proteomes" id="UP000695007"/>
    </source>
</evidence>